<keyword evidence="3" id="KW-1185">Reference proteome</keyword>
<organism evidence="2 3">
    <name type="scientific">Aureimonas pseudogalii</name>
    <dbReference type="NCBI Taxonomy" id="1744844"/>
    <lineage>
        <taxon>Bacteria</taxon>
        <taxon>Pseudomonadati</taxon>
        <taxon>Pseudomonadota</taxon>
        <taxon>Alphaproteobacteria</taxon>
        <taxon>Hyphomicrobiales</taxon>
        <taxon>Aurantimonadaceae</taxon>
        <taxon>Aureimonas</taxon>
    </lineage>
</organism>
<feature type="region of interest" description="Disordered" evidence="1">
    <location>
        <begin position="135"/>
        <end position="156"/>
    </location>
</feature>
<sequence length="1124" mass="118368">MKRLFRLCGTLVSLFLFLLLVAAGGVAFLFGTETGETFVRSQTTAALGRLLGPSYEASLGDQHFEMRADGMLALNWTDVVLQRRDRPDQRTNVDQVSVAVRLMPLVNGRLEFGRLEMRGARIDLAAFSEDGSVRRRDVAAGSTEHGTQPAAVPARSGSVIARTADSAIRTIERQLQALQAYHFDTVSFSDITIEGLPTRFGSSPELVLRYADLHRTLDGSLQLSSSLRLGPVPVSLSGAAEFDGETSQLVGFSLRSGRIDLASVLPPTPRTATLDERPFGSDAALVFEAGMQRDGEAGSPILHASLHSDAGHVQLGLNHTRVEAADLRIEYREGDDQLRLLPSPVRFDGVAFDLEGSLAPEAENGVADPDRLRFRLGSDEIRSQVGLPTEDDTARTASLWLDGRIDPAARFAELTALALKTANGSLVGRAAYRAQLPQDVTSLDVQASDLAAADVKAFWPFFISGKSRTWVLAHLGDVGSVPTGTIALSVSRDRLGTAFKPTEYASEDELRMDIGLAGLDIDTVGTVPRLHQTNGRLESRGTVTKVFLDEATLAGQPEVKIGPAVVTMAKPRDGNIRDLLLDLDVATAGSAAGVLAVADAEPIRALRNLALDPALATGSIDGHATASLRLGEKILPADQMLGWSVTAKLAKVDPGQPIQGRRFADLDGEIAIVPGKVSGSLKGTMDGIAADMSLAVPFGGQPVGERKIEVTLDVPARKAAELVPALADVVDGPIAARITDAGDGLKAELQLTRTALKVPAMAWTKGAGVAASLSFAIRTSDEGTELDDIVLSGDGFSARGSAKLDKSGLRTAVLRDVALNPGDDVDVSVERHGKGFGITIDGAQFDARPILSELKATVGQDKNGRVGGGTFDITADIARLNGFGGKSIADFTLNFASSQGRMAALNLGGRTGGGAVSGDLSPRGDQRAITIAAADAGAFLNFSGVYGHMEGGQARLELIGSADDGYRGRLQMQNFTLVDEPRLSRIVGSSPKPGSASLSQALGQELRTERAFFDQASANLTYGGATLRVADGIVRGPVFGSSFSGTLYDPKSRIDIAGSFMPAYGINRVFGAIPILGQILGNGNEGGLIGITYHLSGPFASPTLVVNPISAIAPGIFRQIFSYE</sequence>
<dbReference type="Proteomes" id="UP000542776">
    <property type="component" value="Unassembled WGS sequence"/>
</dbReference>
<proteinExistence type="predicted"/>
<dbReference type="RefSeq" id="WP_183200248.1">
    <property type="nucleotide sequence ID" value="NZ_JACIEK010000006.1"/>
</dbReference>
<name>A0A7W6H542_9HYPH</name>
<protein>
    <recommendedName>
        <fullName evidence="4">DUF3971 domain-containing protein</fullName>
    </recommendedName>
</protein>
<evidence type="ECO:0000313" key="2">
    <source>
        <dbReference type="EMBL" id="MBB3998718.1"/>
    </source>
</evidence>
<accession>A0A7W6H542</accession>
<dbReference type="AlphaFoldDB" id="A0A7W6H542"/>
<evidence type="ECO:0008006" key="4">
    <source>
        <dbReference type="Google" id="ProtNLM"/>
    </source>
</evidence>
<comment type="caution">
    <text evidence="2">The sequence shown here is derived from an EMBL/GenBank/DDBJ whole genome shotgun (WGS) entry which is preliminary data.</text>
</comment>
<evidence type="ECO:0000256" key="1">
    <source>
        <dbReference type="SAM" id="MobiDB-lite"/>
    </source>
</evidence>
<gene>
    <name evidence="2" type="ORF">GGR04_002566</name>
</gene>
<reference evidence="2 3" key="1">
    <citation type="submission" date="2020-08" db="EMBL/GenBank/DDBJ databases">
        <title>Genomic Encyclopedia of Type Strains, Phase IV (KMG-IV): sequencing the most valuable type-strain genomes for metagenomic binning, comparative biology and taxonomic classification.</title>
        <authorList>
            <person name="Goeker M."/>
        </authorList>
    </citation>
    <scope>NUCLEOTIDE SEQUENCE [LARGE SCALE GENOMIC DNA]</scope>
    <source>
        <strain evidence="2 3">DSM 102238</strain>
    </source>
</reference>
<dbReference type="EMBL" id="JACIEK010000006">
    <property type="protein sequence ID" value="MBB3998718.1"/>
    <property type="molecule type" value="Genomic_DNA"/>
</dbReference>
<evidence type="ECO:0000313" key="3">
    <source>
        <dbReference type="Proteomes" id="UP000542776"/>
    </source>
</evidence>